<protein>
    <recommendedName>
        <fullName evidence="4">B30.2/SPRY domain-containing protein</fullName>
    </recommendedName>
</protein>
<keyword evidence="1" id="KW-0175">Coiled coil</keyword>
<evidence type="ECO:0000313" key="2">
    <source>
        <dbReference type="EMBL" id="EJK61340.1"/>
    </source>
</evidence>
<keyword evidence="3" id="KW-1185">Reference proteome</keyword>
<proteinExistence type="predicted"/>
<evidence type="ECO:0000313" key="3">
    <source>
        <dbReference type="Proteomes" id="UP000266841"/>
    </source>
</evidence>
<accession>K0S7U6</accession>
<dbReference type="Proteomes" id="UP000266841">
    <property type="component" value="Unassembled WGS sequence"/>
</dbReference>
<sequence length="371" mass="40705">MSARMADDGRAKRLKTAEGGIAAASAAEVAELRRRNALLESEIDQLRQLPGRIAELESENEQLRLGGRQEGNHEVLPVVLVPATITVDLSRVDTSLVAQISSFLATSHELRNLALTCKSFGWFQPTSSLNWSLVEEVARQEVCSKATDFEMSSLPQYVSGTMTWLSILNRFEHPLQFDVLLGDGIEYRNGDKATIQGTGNTSTALSSGHVMSSGSHYAEYEIIAGEPFIGVVRPMPGLDARSFGDFCYFVGDEFRYPMFLAQRSVRWGACSNVHACEYGCSLGRMSWTDWGDEERLGLGWEGRDGCGTGDIIGMLLNLDEGTLTVYKNSRRLGVLKDGLSGSYCWYATVGEDDMVTIKRGVPPNIDNAMST</sequence>
<dbReference type="InterPro" id="IPR013320">
    <property type="entry name" value="ConA-like_dom_sf"/>
</dbReference>
<organism evidence="2 3">
    <name type="scientific">Thalassiosira oceanica</name>
    <name type="common">Marine diatom</name>
    <dbReference type="NCBI Taxonomy" id="159749"/>
    <lineage>
        <taxon>Eukaryota</taxon>
        <taxon>Sar</taxon>
        <taxon>Stramenopiles</taxon>
        <taxon>Ochrophyta</taxon>
        <taxon>Bacillariophyta</taxon>
        <taxon>Coscinodiscophyceae</taxon>
        <taxon>Thalassiosirophycidae</taxon>
        <taxon>Thalassiosirales</taxon>
        <taxon>Thalassiosiraceae</taxon>
        <taxon>Thalassiosira</taxon>
    </lineage>
</organism>
<dbReference type="OrthoDB" id="195558at2759"/>
<reference evidence="2 3" key="1">
    <citation type="journal article" date="2012" name="Genome Biol.">
        <title>Genome and low-iron response of an oceanic diatom adapted to chronic iron limitation.</title>
        <authorList>
            <person name="Lommer M."/>
            <person name="Specht M."/>
            <person name="Roy A.S."/>
            <person name="Kraemer L."/>
            <person name="Andreson R."/>
            <person name="Gutowska M.A."/>
            <person name="Wolf J."/>
            <person name="Bergner S.V."/>
            <person name="Schilhabel M.B."/>
            <person name="Klostermeier U.C."/>
            <person name="Beiko R.G."/>
            <person name="Rosenstiel P."/>
            <person name="Hippler M."/>
            <person name="Laroche J."/>
        </authorList>
    </citation>
    <scope>NUCLEOTIDE SEQUENCE [LARGE SCALE GENOMIC DNA]</scope>
    <source>
        <strain evidence="2 3">CCMP1005</strain>
    </source>
</reference>
<name>K0S7U6_THAOC</name>
<dbReference type="AlphaFoldDB" id="K0S7U6"/>
<dbReference type="Gene3D" id="2.60.120.920">
    <property type="match status" value="1"/>
</dbReference>
<evidence type="ECO:0008006" key="4">
    <source>
        <dbReference type="Google" id="ProtNLM"/>
    </source>
</evidence>
<evidence type="ECO:0000256" key="1">
    <source>
        <dbReference type="SAM" id="Coils"/>
    </source>
</evidence>
<dbReference type="EMBL" id="AGNL01020127">
    <property type="protein sequence ID" value="EJK61340.1"/>
    <property type="molecule type" value="Genomic_DNA"/>
</dbReference>
<gene>
    <name evidence="2" type="ORF">THAOC_18199</name>
</gene>
<comment type="caution">
    <text evidence="2">The sequence shown here is derived from an EMBL/GenBank/DDBJ whole genome shotgun (WGS) entry which is preliminary data.</text>
</comment>
<feature type="coiled-coil region" evidence="1">
    <location>
        <begin position="22"/>
        <end position="49"/>
    </location>
</feature>
<dbReference type="SUPFAM" id="SSF49899">
    <property type="entry name" value="Concanavalin A-like lectins/glucanases"/>
    <property type="match status" value="1"/>
</dbReference>
<dbReference type="InterPro" id="IPR043136">
    <property type="entry name" value="B30.2/SPRY_sf"/>
</dbReference>